<dbReference type="PANTHER" id="PTHR18964:SF169">
    <property type="entry name" value="N-ACETYLMANNOSAMINE KINASE"/>
    <property type="match status" value="1"/>
</dbReference>
<dbReference type="Gene3D" id="3.30.420.40">
    <property type="match status" value="2"/>
</dbReference>
<dbReference type="Pfam" id="PF00480">
    <property type="entry name" value="ROK"/>
    <property type="match status" value="1"/>
</dbReference>
<name>A0ABQ0RGW5_GLUNI</name>
<comment type="caution">
    <text evidence="2">The sequence shown here is derived from an EMBL/GenBank/DDBJ whole genome shotgun (WGS) entry which is preliminary data.</text>
</comment>
<dbReference type="Proteomes" id="UP000316242">
    <property type="component" value="Unassembled WGS sequence"/>
</dbReference>
<gene>
    <name evidence="2" type="ORF">ANI01nite_02680</name>
</gene>
<reference evidence="2 3" key="1">
    <citation type="submission" date="2019-06" db="EMBL/GenBank/DDBJ databases">
        <title>Whole genome shotgun sequence of Glutamicibacter nicotianae NBRC 14234.</title>
        <authorList>
            <person name="Hosoyama A."/>
            <person name="Uohara A."/>
            <person name="Ohji S."/>
            <person name="Ichikawa N."/>
        </authorList>
    </citation>
    <scope>NUCLEOTIDE SEQUENCE [LARGE SCALE GENOMIC DNA]</scope>
    <source>
        <strain evidence="2 3">NBRC 14234</strain>
    </source>
</reference>
<evidence type="ECO:0000313" key="2">
    <source>
        <dbReference type="EMBL" id="GEC11065.1"/>
    </source>
</evidence>
<comment type="similarity">
    <text evidence="1">Belongs to the ROK (NagC/XylR) family.</text>
</comment>
<dbReference type="InterPro" id="IPR000600">
    <property type="entry name" value="ROK"/>
</dbReference>
<dbReference type="PANTHER" id="PTHR18964">
    <property type="entry name" value="ROK (REPRESSOR, ORF, KINASE) FAMILY"/>
    <property type="match status" value="1"/>
</dbReference>
<evidence type="ECO:0000256" key="1">
    <source>
        <dbReference type="ARBA" id="ARBA00006479"/>
    </source>
</evidence>
<evidence type="ECO:0000313" key="3">
    <source>
        <dbReference type="Proteomes" id="UP000316242"/>
    </source>
</evidence>
<dbReference type="EMBL" id="BJNE01000001">
    <property type="protein sequence ID" value="GEC11065.1"/>
    <property type="molecule type" value="Genomic_DNA"/>
</dbReference>
<sequence length="313" mass="31122">MLDAERGAVIALDVGGTKIAGAVLKPEGRMLATGQLPTPAADGAAAVLDAMARLVDELRAQSAVPVAGVGLGVAGVIDPATARVLSATDTIAGWGGTDLAGGLRERTGLAARAVNDVHAHGLGEARYGAGAHAGNVLLLAVGTGVGGSHVIGGRAQYGAHRVAGHMGHIDSPLAAGLACSCGRTGHVEAIASGPGIHRHYLRLGGDRQVADTRQVAARAADGDERAVEALRTGARAAGLAAGSLANALDPELVIITGGMAGAGEIWWNALREGFADSAIDALRGTSLVPAQLGTAAAFYGAASLFWKEEGKDA</sequence>
<proteinExistence type="inferred from homology"/>
<dbReference type="SUPFAM" id="SSF53067">
    <property type="entry name" value="Actin-like ATPase domain"/>
    <property type="match status" value="1"/>
</dbReference>
<dbReference type="InterPro" id="IPR043129">
    <property type="entry name" value="ATPase_NBD"/>
</dbReference>
<organism evidence="2 3">
    <name type="scientific">Glutamicibacter nicotianae</name>
    <name type="common">Arthrobacter nicotianae</name>
    <dbReference type="NCBI Taxonomy" id="37929"/>
    <lineage>
        <taxon>Bacteria</taxon>
        <taxon>Bacillati</taxon>
        <taxon>Actinomycetota</taxon>
        <taxon>Actinomycetes</taxon>
        <taxon>Micrococcales</taxon>
        <taxon>Micrococcaceae</taxon>
        <taxon>Glutamicibacter</taxon>
    </lineage>
</organism>
<protein>
    <submittedName>
        <fullName evidence="2">Transcriptional regulator</fullName>
    </submittedName>
</protein>
<accession>A0ABQ0RGW5</accession>
<keyword evidence="3" id="KW-1185">Reference proteome</keyword>
<dbReference type="RefSeq" id="WP_141355399.1">
    <property type="nucleotide sequence ID" value="NZ_BAAAWM010000001.1"/>
</dbReference>